<dbReference type="EMBL" id="FAXA01000248">
    <property type="protein sequence ID" value="CUV05099.1"/>
    <property type="molecule type" value="Genomic_DNA"/>
</dbReference>
<reference evidence="1" key="1">
    <citation type="submission" date="2015-10" db="EMBL/GenBank/DDBJ databases">
        <authorList>
            <person name="Gilbert D.G."/>
        </authorList>
    </citation>
    <scope>NUCLEOTIDE SEQUENCE</scope>
</reference>
<protein>
    <recommendedName>
        <fullName evidence="2">Thioredoxin</fullName>
    </recommendedName>
</protein>
<dbReference type="AlphaFoldDB" id="A0A160VC28"/>
<evidence type="ECO:0008006" key="2">
    <source>
        <dbReference type="Google" id="ProtNLM"/>
    </source>
</evidence>
<gene>
    <name evidence="1" type="ORF">MGWOODY_Clf2650</name>
</gene>
<proteinExistence type="predicted"/>
<sequence length="347" mass="37508">MVSSDAVNLGNAIDLMFETGWTDGLPVVPPTEDRVKLFVDYTGRDPGELIAELPPLGGKATVERIAVNAVMAGCLPEYMPVIITAIQAMMDDRFNLRGVMCSTGIHTPLVIVSGPIVKELDINGGYNCFGAGWRANATIGRAVKLALVNLGGAIPGETNKATFGHPGAYTYCVAEDQGINPWGPLHTDIGLEASDSAVTVFPAEAPHNIMYHAKNSRDFLTVLADTMCTLGNVQMYVMGDTFVVIGPEHAKFLNEDGWRKADIRQFLFEHARKPVRALRHGGPPQGDADRGHFWPRFVDANDDNQMVPVVRAPDRIHIMVAGGSGGPHSAYLPGWGSRRVTLKIDQP</sequence>
<evidence type="ECO:0000313" key="1">
    <source>
        <dbReference type="EMBL" id="CUV05099.1"/>
    </source>
</evidence>
<accession>A0A160VC28</accession>
<name>A0A160VC28_9ZZZZ</name>
<organism evidence="1">
    <name type="scientific">hydrothermal vent metagenome</name>
    <dbReference type="NCBI Taxonomy" id="652676"/>
    <lineage>
        <taxon>unclassified sequences</taxon>
        <taxon>metagenomes</taxon>
        <taxon>ecological metagenomes</taxon>
    </lineage>
</organism>